<dbReference type="SUPFAM" id="SSF54373">
    <property type="entry name" value="FAD-linked reductases, C-terminal domain"/>
    <property type="match status" value="1"/>
</dbReference>
<accession>A0A815PDS7</accession>
<dbReference type="NCBIfam" id="NF006091">
    <property type="entry name" value="PRK08243.1"/>
    <property type="match status" value="1"/>
</dbReference>
<evidence type="ECO:0000256" key="1">
    <source>
        <dbReference type="ARBA" id="ARBA00022630"/>
    </source>
</evidence>
<dbReference type="SUPFAM" id="SSF48403">
    <property type="entry name" value="Ankyrin repeat"/>
    <property type="match status" value="1"/>
</dbReference>
<dbReference type="AlphaFoldDB" id="A0A815PDS7"/>
<dbReference type="Gene3D" id="3.50.50.60">
    <property type="entry name" value="FAD/NAD(P)-binding domain"/>
    <property type="match status" value="1"/>
</dbReference>
<organism evidence="4 5">
    <name type="scientific">Rotaria sordida</name>
    <dbReference type="NCBI Taxonomy" id="392033"/>
    <lineage>
        <taxon>Eukaryota</taxon>
        <taxon>Metazoa</taxon>
        <taxon>Spiralia</taxon>
        <taxon>Gnathifera</taxon>
        <taxon>Rotifera</taxon>
        <taxon>Eurotatoria</taxon>
        <taxon>Bdelloidea</taxon>
        <taxon>Philodinida</taxon>
        <taxon>Philodinidae</taxon>
        <taxon>Rotaria</taxon>
    </lineage>
</organism>
<evidence type="ECO:0000256" key="2">
    <source>
        <dbReference type="ARBA" id="ARBA00022827"/>
    </source>
</evidence>
<dbReference type="SMART" id="SM00248">
    <property type="entry name" value="ANK"/>
    <property type="match status" value="2"/>
</dbReference>
<reference evidence="4" key="1">
    <citation type="submission" date="2021-02" db="EMBL/GenBank/DDBJ databases">
        <authorList>
            <person name="Nowell W R."/>
        </authorList>
    </citation>
    <scope>NUCLEOTIDE SEQUENCE</scope>
</reference>
<dbReference type="GO" id="GO:0016709">
    <property type="term" value="F:oxidoreductase activity, acting on paired donors, with incorporation or reduction of molecular oxygen, NAD(P)H as one donor, and incorporation of one atom of oxygen"/>
    <property type="evidence" value="ECO:0007669"/>
    <property type="project" value="UniProtKB-ARBA"/>
</dbReference>
<dbReference type="SUPFAM" id="SSF51905">
    <property type="entry name" value="FAD/NAD(P)-binding domain"/>
    <property type="match status" value="1"/>
</dbReference>
<dbReference type="InterPro" id="IPR036770">
    <property type="entry name" value="Ankyrin_rpt-contain_sf"/>
</dbReference>
<dbReference type="GO" id="GO:0071949">
    <property type="term" value="F:FAD binding"/>
    <property type="evidence" value="ECO:0007669"/>
    <property type="project" value="InterPro"/>
</dbReference>
<protein>
    <recommendedName>
        <fullName evidence="3">FAD-binding domain-containing protein</fullName>
    </recommendedName>
</protein>
<dbReference type="PRINTS" id="PR00420">
    <property type="entry name" value="RNGMNOXGNASE"/>
</dbReference>
<dbReference type="PANTHER" id="PTHR43004:SF3">
    <property type="entry name" value="P-HYDROXYBENZOATE HYDROXYLASE"/>
    <property type="match status" value="1"/>
</dbReference>
<dbReference type="InterPro" id="IPR050641">
    <property type="entry name" value="RIFMO-like"/>
</dbReference>
<evidence type="ECO:0000313" key="4">
    <source>
        <dbReference type="EMBL" id="CAF1447994.1"/>
    </source>
</evidence>
<dbReference type="EMBL" id="CAJNOU010004608">
    <property type="protein sequence ID" value="CAF1447994.1"/>
    <property type="molecule type" value="Genomic_DNA"/>
</dbReference>
<dbReference type="InterPro" id="IPR002938">
    <property type="entry name" value="FAD-bd"/>
</dbReference>
<dbReference type="Proteomes" id="UP000663889">
    <property type="component" value="Unassembled WGS sequence"/>
</dbReference>
<dbReference type="PANTHER" id="PTHR43004">
    <property type="entry name" value="TRK SYSTEM POTASSIUM UPTAKE PROTEIN"/>
    <property type="match status" value="1"/>
</dbReference>
<proteinExistence type="predicted"/>
<keyword evidence="1" id="KW-0285">Flavoprotein</keyword>
<name>A0A815PDS7_9BILA</name>
<feature type="domain" description="FAD-binding" evidence="3">
    <location>
        <begin position="244"/>
        <end position="592"/>
    </location>
</feature>
<dbReference type="Pfam" id="PF12796">
    <property type="entry name" value="Ank_2"/>
    <property type="match status" value="1"/>
</dbReference>
<dbReference type="Gene3D" id="1.25.40.20">
    <property type="entry name" value="Ankyrin repeat-containing domain"/>
    <property type="match status" value="1"/>
</dbReference>
<evidence type="ECO:0000313" key="5">
    <source>
        <dbReference type="Proteomes" id="UP000663889"/>
    </source>
</evidence>
<sequence>MASIEQSDLKTNQQQLVALVDSQSLEDFIKLYHESLSTLKEYDHVELLLRASRYGLLPFVRNILNDSSAVVDANCRHSSTYVSPLVVAIRAQKHDVINYLIQEAKADVNWSCDEKNTTCLYEAIRRHDLSTAKLLLQYGAIVDKRHLQIAMIECLSPKDTETSPIALFDMLVDHHPDLLDDISRKTALEFVIRRTRWSSPYPYHHLAPLLERLVSDENCQSITHLPILSTIEPTKITTSSNIHRTQVGIIGGGPAGLMLGALLSRSGIDSIVLERHSRSYVESNIRAGLLEQATIDALNEIGAGERLLQEGFIQRNIHMQFDGERITIPLRELTQGKVATIYGQHFVLQDLIDQRIKSGRRLWFDIESVEIERHDIADDGSSPSIRFIRCGSSKEEFILCDFIAGCDGVLSTCCRRSVPPGILHTIQRVYPFAWLSLLVEALPSGKELIYSTNSTYGFALQSLRSSTHTRFHLQVPLNDTLADWPDKRIWNELKLRLKPNNFSWTLNEGPIVERALFPIHASVTTPMQYKRLFFAGDAVHIFPPTGAKGLNIAVKDVQVLAHAFEDYYDNDQLDKVNNYTTSCLPHIWQAQEFGIYMTSLLHKMDISKDYNCDNDDLMEFNKQLQRVQQQSLQNSKTLQQHLAEMYVQ</sequence>
<dbReference type="Gene3D" id="3.30.9.10">
    <property type="entry name" value="D-Amino Acid Oxidase, subunit A, domain 2"/>
    <property type="match status" value="1"/>
</dbReference>
<comment type="caution">
    <text evidence="4">The sequence shown here is derived from an EMBL/GenBank/DDBJ whole genome shotgun (WGS) entry which is preliminary data.</text>
</comment>
<dbReference type="InterPro" id="IPR036188">
    <property type="entry name" value="FAD/NAD-bd_sf"/>
</dbReference>
<dbReference type="Pfam" id="PF01494">
    <property type="entry name" value="FAD_binding_3"/>
    <property type="match status" value="1"/>
</dbReference>
<evidence type="ECO:0000259" key="3">
    <source>
        <dbReference type="Pfam" id="PF01494"/>
    </source>
</evidence>
<dbReference type="InterPro" id="IPR002110">
    <property type="entry name" value="Ankyrin_rpt"/>
</dbReference>
<keyword evidence="2" id="KW-0274">FAD</keyword>
<gene>
    <name evidence="4" type="ORF">SEV965_LOCUS33551</name>
</gene>